<dbReference type="Proteomes" id="UP000198711">
    <property type="component" value="Unassembled WGS sequence"/>
</dbReference>
<evidence type="ECO:0000256" key="1">
    <source>
        <dbReference type="SAM" id="SignalP"/>
    </source>
</evidence>
<organism evidence="2 3">
    <name type="scientific">Hydrobacter penzbergensis</name>
    <dbReference type="NCBI Taxonomy" id="1235997"/>
    <lineage>
        <taxon>Bacteria</taxon>
        <taxon>Pseudomonadati</taxon>
        <taxon>Bacteroidota</taxon>
        <taxon>Chitinophagia</taxon>
        <taxon>Chitinophagales</taxon>
        <taxon>Chitinophagaceae</taxon>
        <taxon>Hydrobacter</taxon>
    </lineage>
</organism>
<dbReference type="EMBL" id="FNNO01000017">
    <property type="protein sequence ID" value="SDX47844.1"/>
    <property type="molecule type" value="Genomic_DNA"/>
</dbReference>
<feature type="chain" id="PRO_5036444445" evidence="1">
    <location>
        <begin position="23"/>
        <end position="538"/>
    </location>
</feature>
<dbReference type="InterPro" id="IPR029058">
    <property type="entry name" value="AB_hydrolase_fold"/>
</dbReference>
<dbReference type="AlphaFoldDB" id="A0A8X8IID7"/>
<evidence type="ECO:0000313" key="2">
    <source>
        <dbReference type="EMBL" id="SDX47844.1"/>
    </source>
</evidence>
<dbReference type="SUPFAM" id="SSF53474">
    <property type="entry name" value="alpha/beta-Hydrolases"/>
    <property type="match status" value="1"/>
</dbReference>
<keyword evidence="1" id="KW-0732">Signal</keyword>
<protein>
    <submittedName>
        <fullName evidence="2">Uncharacterized protein</fullName>
    </submittedName>
</protein>
<feature type="signal peptide" evidence="1">
    <location>
        <begin position="1"/>
        <end position="22"/>
    </location>
</feature>
<name>A0A8X8IID7_9BACT</name>
<keyword evidence="3" id="KW-1185">Reference proteome</keyword>
<evidence type="ECO:0000313" key="3">
    <source>
        <dbReference type="Proteomes" id="UP000198711"/>
    </source>
</evidence>
<accession>A0A8X8IID7</accession>
<gene>
    <name evidence="2" type="ORF">SAMN05444410_11720</name>
</gene>
<sequence>MNIKQLLFLLPVSLFVSFSARSAEYQWSVKVKGYISAETNDNPEAFLWIPPDCRQVRAVVVGQHNMCEETIFEHTAFRKTMTELGFAIVWISPGIDQQWDVKNGCQKVFDDMMNALADKSGYTELKYAPFIPLGHSAMATFPWNFAAWNPERTLAIISYHGDAPRTNLTGYGRENLEWGRNRNIDGIPGLMVEGEYEWWEARVNPALAFRMMYPESCISFLCDAGHGHFDVSDEVVDYLSLFIRKAAQYRLPQYQPLDEKVQLTKVDKKQGWLAERWHPGQDKRSKEAPFSSYKGDAHDAFWYFDKEMADATESYYARKKNKKPQYIGFAWQGQLLSFDLSTHAQYSITNIWPGADGITYYLSAAFTDSTHRHFSRVHATTKINIDRICGPVKKVNDTTFCIQFYRMGLNNTKRTNDIWLLAHNSGDVGYKSVVQQFNVKINYPLIEGKRQRIIFPMLKDVKKGTRSVKLNAIADSGLPVSYYVKEGPAEIASNELMLTAIPPRTQFPVKVTVVAWQYGIKGKIQSAEPVERTFWIDK</sequence>
<reference evidence="2 3" key="1">
    <citation type="submission" date="2016-10" db="EMBL/GenBank/DDBJ databases">
        <authorList>
            <person name="Varghese N."/>
            <person name="Submissions S."/>
        </authorList>
    </citation>
    <scope>NUCLEOTIDE SEQUENCE [LARGE SCALE GENOMIC DNA]</scope>
    <source>
        <strain evidence="2 3">DSM 25353</strain>
    </source>
</reference>
<proteinExistence type="predicted"/>
<comment type="caution">
    <text evidence="2">The sequence shown here is derived from an EMBL/GenBank/DDBJ whole genome shotgun (WGS) entry which is preliminary data.</text>
</comment>